<evidence type="ECO:0000313" key="2">
    <source>
        <dbReference type="EMBL" id="EQD37001.1"/>
    </source>
</evidence>
<keyword evidence="2" id="KW-0378">Hydrolase</keyword>
<organism evidence="2">
    <name type="scientific">mine drainage metagenome</name>
    <dbReference type="NCBI Taxonomy" id="410659"/>
    <lineage>
        <taxon>unclassified sequences</taxon>
        <taxon>metagenomes</taxon>
        <taxon>ecological metagenomes</taxon>
    </lineage>
</organism>
<protein>
    <submittedName>
        <fullName evidence="2">Helicase, SNF2 family protein</fullName>
    </submittedName>
</protein>
<keyword evidence="2" id="KW-0547">Nucleotide-binding</keyword>
<comment type="caution">
    <text evidence="2">The sequence shown here is derived from an EMBL/GenBank/DDBJ whole genome shotgun (WGS) entry which is preliminary data.</text>
</comment>
<accession>T0YNH9</accession>
<reference evidence="2" key="2">
    <citation type="journal article" date="2014" name="ISME J.">
        <title>Microbial stratification in low pH oxic and suboxic macroscopic growths along an acid mine drainage.</title>
        <authorList>
            <person name="Mendez-Garcia C."/>
            <person name="Mesa V."/>
            <person name="Sprenger R.R."/>
            <person name="Richter M."/>
            <person name="Diez M.S."/>
            <person name="Solano J."/>
            <person name="Bargiela R."/>
            <person name="Golyshina O.V."/>
            <person name="Manteca A."/>
            <person name="Ramos J.L."/>
            <person name="Gallego J.R."/>
            <person name="Llorente I."/>
            <person name="Martins Dos Santos V.A."/>
            <person name="Jensen O.N."/>
            <person name="Pelaez A.I."/>
            <person name="Sanchez J."/>
            <person name="Ferrer M."/>
        </authorList>
    </citation>
    <scope>NUCLEOTIDE SEQUENCE</scope>
</reference>
<keyword evidence="2" id="KW-0067">ATP-binding</keyword>
<name>T0YNH9_9ZZZZ</name>
<reference evidence="2" key="1">
    <citation type="submission" date="2013-08" db="EMBL/GenBank/DDBJ databases">
        <authorList>
            <person name="Mendez C."/>
            <person name="Richter M."/>
            <person name="Ferrer M."/>
            <person name="Sanchez J."/>
        </authorList>
    </citation>
    <scope>NUCLEOTIDE SEQUENCE</scope>
</reference>
<feature type="non-terminal residue" evidence="2">
    <location>
        <position position="217"/>
    </location>
</feature>
<dbReference type="GO" id="GO:0004386">
    <property type="term" value="F:helicase activity"/>
    <property type="evidence" value="ECO:0007669"/>
    <property type="project" value="UniProtKB-KW"/>
</dbReference>
<gene>
    <name evidence="2" type="ORF">B1B_16292</name>
</gene>
<dbReference type="Pfam" id="PF12419">
    <property type="entry name" value="DUF3670"/>
    <property type="match status" value="1"/>
</dbReference>
<evidence type="ECO:0000259" key="1">
    <source>
        <dbReference type="Pfam" id="PF12419"/>
    </source>
</evidence>
<dbReference type="InterPro" id="IPR022138">
    <property type="entry name" value="DUF3670"/>
</dbReference>
<keyword evidence="2" id="KW-0347">Helicase</keyword>
<feature type="domain" description="DUF3670" evidence="1">
    <location>
        <begin position="71"/>
        <end position="199"/>
    </location>
</feature>
<sequence length="217" mass="23559">MLEEASRKQADLTLSVAVESTSAVLEAPVPLATVLQHPDWARERYAILQTVAMLAEFHSPLNTYVRAGAHAPLELAASELPAFLFETLPVIRLLGIRALLPKSLDHVLRPQLSMRVKGKVPAGSTYFGMDDLFDFDWTVALGGQQLTRAEFEHLVGHATGMIRFKGQYVVLDPGAIEQLRAQLARPPQLTGAELLRAALAGEYAGAELGLDAAAQRI</sequence>
<proteinExistence type="predicted"/>
<dbReference type="AlphaFoldDB" id="T0YNH9"/>
<dbReference type="EMBL" id="AUZY01010838">
    <property type="protein sequence ID" value="EQD37001.1"/>
    <property type="molecule type" value="Genomic_DNA"/>
</dbReference>